<evidence type="ECO:0000313" key="7">
    <source>
        <dbReference type="EMBL" id="KAL2839102.1"/>
    </source>
</evidence>
<dbReference type="PANTHER" id="PTHR46910:SF20">
    <property type="entry name" value="ZN(II)2CYS6 TRANSCRIPTION FACTOR (EUROFUNG)-RELATED"/>
    <property type="match status" value="1"/>
</dbReference>
<evidence type="ECO:0000256" key="5">
    <source>
        <dbReference type="ARBA" id="ARBA00023242"/>
    </source>
</evidence>
<dbReference type="SMART" id="SM00066">
    <property type="entry name" value="GAL4"/>
    <property type="match status" value="1"/>
</dbReference>
<dbReference type="PROSITE" id="PS00463">
    <property type="entry name" value="ZN2_CY6_FUNGAL_1"/>
    <property type="match status" value="1"/>
</dbReference>
<evidence type="ECO:0000256" key="2">
    <source>
        <dbReference type="ARBA" id="ARBA00023015"/>
    </source>
</evidence>
<keyword evidence="3" id="KW-0238">DNA-binding</keyword>
<evidence type="ECO:0000256" key="1">
    <source>
        <dbReference type="ARBA" id="ARBA00022723"/>
    </source>
</evidence>
<organism evidence="7 8">
    <name type="scientific">Aspergillus pseudoustus</name>
    <dbReference type="NCBI Taxonomy" id="1810923"/>
    <lineage>
        <taxon>Eukaryota</taxon>
        <taxon>Fungi</taxon>
        <taxon>Dikarya</taxon>
        <taxon>Ascomycota</taxon>
        <taxon>Pezizomycotina</taxon>
        <taxon>Eurotiomycetes</taxon>
        <taxon>Eurotiomycetidae</taxon>
        <taxon>Eurotiales</taxon>
        <taxon>Aspergillaceae</taxon>
        <taxon>Aspergillus</taxon>
        <taxon>Aspergillus subgen. Nidulantes</taxon>
    </lineage>
</organism>
<name>A0ABR4JH80_9EURO</name>
<evidence type="ECO:0000256" key="3">
    <source>
        <dbReference type="ARBA" id="ARBA00023125"/>
    </source>
</evidence>
<dbReference type="InterPro" id="IPR001138">
    <property type="entry name" value="Zn2Cys6_DnaBD"/>
</dbReference>
<keyword evidence="1" id="KW-0479">Metal-binding</keyword>
<keyword evidence="5" id="KW-0539">Nucleus</keyword>
<dbReference type="EMBL" id="JBFXLU010000137">
    <property type="protein sequence ID" value="KAL2839102.1"/>
    <property type="molecule type" value="Genomic_DNA"/>
</dbReference>
<accession>A0ABR4JH80</accession>
<keyword evidence="4" id="KW-0804">Transcription</keyword>
<dbReference type="Pfam" id="PF00172">
    <property type="entry name" value="Zn_clus"/>
    <property type="match status" value="1"/>
</dbReference>
<evidence type="ECO:0000259" key="6">
    <source>
        <dbReference type="PROSITE" id="PS50048"/>
    </source>
</evidence>
<feature type="domain" description="Zn(2)-C6 fungal-type" evidence="6">
    <location>
        <begin position="16"/>
        <end position="46"/>
    </location>
</feature>
<dbReference type="CDD" id="cd12148">
    <property type="entry name" value="fungal_TF_MHR"/>
    <property type="match status" value="1"/>
</dbReference>
<dbReference type="SUPFAM" id="SSF57701">
    <property type="entry name" value="Zn2/Cys6 DNA-binding domain"/>
    <property type="match status" value="1"/>
</dbReference>
<sequence length="592" mass="66320">MNHPRPNPRGGRLRAACDLCRSKKIKCDGEKPACETCRLAGAECIISLPDPLAKKPALKAQLVEAQSRVRELEELAKAPLPGIGIHIRDPTDFDAAMEIFRWHLACTGPLLPTSLRGEALLSTVYARTGRTFVLDSFAAEVRNEYQEKHSTRPSRSLRPKWPDIELTQKSIDHYANQNLYSVFPMAEPGRLQTLLEAYTCNALDERNRTVARAFLVAFTAFMTQIHRHLPAFAEAEPDCYILAALSLLPHLILEPRSIEALQAVMIMAHYITPTGQTESGQLLLGVAVRMLYNLGAHRIIPLAGNAEQHVHLRALFWGCYAMDKEMSIRSAQPPLINDEDCDLDLPPNYIPSASTQQFLDQPLSGDVLIYPSDLRFSLLKSKIYTLLLSPTAQTLPEHRKLESIRVLDEHLAELKASFSIHFQPDPVAYLRPDYKVHDLGLRGMNIHLEYYYCLRVIHEASIASSMAYPGTEIVGRLEPLASSVELYYHAVRSTLLYFIRVEGLIQAPTVWIHAQFILSSATALFWNMIHNPVAETFHSDLQLLGQMQAVFTRLCENCWAGAPLPPLFIFEAFLAMLVGLAREALARGTLAS</sequence>
<reference evidence="7 8" key="1">
    <citation type="submission" date="2024-07" db="EMBL/GenBank/DDBJ databases">
        <title>Section-level genome sequencing and comparative genomics of Aspergillus sections Usti and Cavernicolus.</title>
        <authorList>
            <consortium name="Lawrence Berkeley National Laboratory"/>
            <person name="Nybo J.L."/>
            <person name="Vesth T.C."/>
            <person name="Theobald S."/>
            <person name="Frisvad J.C."/>
            <person name="Larsen T.O."/>
            <person name="Kjaerboelling I."/>
            <person name="Rothschild-Mancinelli K."/>
            <person name="Lyhne E.K."/>
            <person name="Kogle M.E."/>
            <person name="Barry K."/>
            <person name="Clum A."/>
            <person name="Na H."/>
            <person name="Ledsgaard L."/>
            <person name="Lin J."/>
            <person name="Lipzen A."/>
            <person name="Kuo A."/>
            <person name="Riley R."/>
            <person name="Mondo S."/>
            <person name="Labutti K."/>
            <person name="Haridas S."/>
            <person name="Pangalinan J."/>
            <person name="Salamov A.A."/>
            <person name="Simmons B.A."/>
            <person name="Magnuson J.K."/>
            <person name="Chen J."/>
            <person name="Drula E."/>
            <person name="Henrissat B."/>
            <person name="Wiebenga A."/>
            <person name="Lubbers R.J."/>
            <person name="Gomes A.C."/>
            <person name="Makela M.R."/>
            <person name="Stajich J."/>
            <person name="Grigoriev I.V."/>
            <person name="Mortensen U.H."/>
            <person name="De Vries R.P."/>
            <person name="Baker S.E."/>
            <person name="Andersen M.R."/>
        </authorList>
    </citation>
    <scope>NUCLEOTIDE SEQUENCE [LARGE SCALE GENOMIC DNA]</scope>
    <source>
        <strain evidence="7 8">CBS 123904</strain>
    </source>
</reference>
<evidence type="ECO:0000256" key="4">
    <source>
        <dbReference type="ARBA" id="ARBA00023163"/>
    </source>
</evidence>
<proteinExistence type="predicted"/>
<evidence type="ECO:0000313" key="8">
    <source>
        <dbReference type="Proteomes" id="UP001610446"/>
    </source>
</evidence>
<dbReference type="PANTHER" id="PTHR46910">
    <property type="entry name" value="TRANSCRIPTION FACTOR PDR1"/>
    <property type="match status" value="1"/>
</dbReference>
<dbReference type="PROSITE" id="PS50048">
    <property type="entry name" value="ZN2_CY6_FUNGAL_2"/>
    <property type="match status" value="1"/>
</dbReference>
<protein>
    <submittedName>
        <fullName evidence="7">C6 transcription factor</fullName>
    </submittedName>
</protein>
<gene>
    <name evidence="7" type="ORF">BJY01DRAFT_250642</name>
</gene>
<keyword evidence="8" id="KW-1185">Reference proteome</keyword>
<dbReference type="InterPro" id="IPR036864">
    <property type="entry name" value="Zn2-C6_fun-type_DNA-bd_sf"/>
</dbReference>
<comment type="caution">
    <text evidence="7">The sequence shown here is derived from an EMBL/GenBank/DDBJ whole genome shotgun (WGS) entry which is preliminary data.</text>
</comment>
<dbReference type="Proteomes" id="UP001610446">
    <property type="component" value="Unassembled WGS sequence"/>
</dbReference>
<dbReference type="Pfam" id="PF04082">
    <property type="entry name" value="Fungal_trans"/>
    <property type="match status" value="1"/>
</dbReference>
<dbReference type="InterPro" id="IPR050987">
    <property type="entry name" value="AtrR-like"/>
</dbReference>
<dbReference type="InterPro" id="IPR007219">
    <property type="entry name" value="XnlR_reg_dom"/>
</dbReference>
<keyword evidence="2" id="KW-0805">Transcription regulation</keyword>
<dbReference type="CDD" id="cd00067">
    <property type="entry name" value="GAL4"/>
    <property type="match status" value="1"/>
</dbReference>
<dbReference type="SMART" id="SM00906">
    <property type="entry name" value="Fungal_trans"/>
    <property type="match status" value="1"/>
</dbReference>
<dbReference type="Gene3D" id="4.10.240.10">
    <property type="entry name" value="Zn(2)-C6 fungal-type DNA-binding domain"/>
    <property type="match status" value="1"/>
</dbReference>